<dbReference type="GeneID" id="116219180"/>
<keyword evidence="2" id="KW-1133">Transmembrane helix</keyword>
<proteinExistence type="predicted"/>
<evidence type="ECO:0000256" key="1">
    <source>
        <dbReference type="SAM" id="MobiDB-lite"/>
    </source>
</evidence>
<feature type="signal peptide" evidence="3">
    <location>
        <begin position="1"/>
        <end position="21"/>
    </location>
</feature>
<evidence type="ECO:0000313" key="4">
    <source>
        <dbReference type="Proteomes" id="UP000515152"/>
    </source>
</evidence>
<evidence type="ECO:0000313" key="5">
    <source>
        <dbReference type="RefSeq" id="XP_042559469.1"/>
    </source>
</evidence>
<feature type="chain" id="PRO_5035421439" evidence="3">
    <location>
        <begin position="22"/>
        <end position="245"/>
    </location>
</feature>
<accession>A0A8M1KC12</accession>
<dbReference type="AlphaFoldDB" id="A0A8M1KC12"/>
<keyword evidence="3" id="KW-0732">Signal</keyword>
<gene>
    <name evidence="5" type="primary">si:ch211-243a20.4</name>
</gene>
<sequence length="245" mass="26977">MSVWKTIHWWMLICLLDHIEAGGTKITLLGPRTRIVLAGHDLKLNFNITLPPNTTMDNLRCYNSDGHVYSYKSKEEEQEVLLRFTDSRQSGVYHCKCKHAIVYLAVLVRDKGFEETYHGLGDEVVAPVAILTVLLVIFSTLGSVYICKSQAAHGDQGDRSVRVVTGRASQEGDSGGQEGNDEEEAADNSVYTTLESRPASIYEVLDPSASNSGTQSKKKSKKGSKKKDETASAEDGIFESVYANL</sequence>
<dbReference type="GO" id="GO:0001819">
    <property type="term" value="P:positive regulation of cytokine production"/>
    <property type="evidence" value="ECO:0007669"/>
    <property type="project" value="InterPro"/>
</dbReference>
<dbReference type="GO" id="GO:0004888">
    <property type="term" value="F:transmembrane signaling receptor activity"/>
    <property type="evidence" value="ECO:0007669"/>
    <property type="project" value="InterPro"/>
</dbReference>
<keyword evidence="2" id="KW-0812">Transmembrane</keyword>
<dbReference type="GO" id="GO:0045121">
    <property type="term" value="C:membrane raft"/>
    <property type="evidence" value="ECO:0007669"/>
    <property type="project" value="TreeGrafter"/>
</dbReference>
<name>A0A8M1KC12_CLUHA</name>
<dbReference type="OrthoDB" id="8830760at2759"/>
<organism evidence="4 5">
    <name type="scientific">Clupea harengus</name>
    <name type="common">Atlantic herring</name>
    <dbReference type="NCBI Taxonomy" id="7950"/>
    <lineage>
        <taxon>Eukaryota</taxon>
        <taxon>Metazoa</taxon>
        <taxon>Chordata</taxon>
        <taxon>Craniata</taxon>
        <taxon>Vertebrata</taxon>
        <taxon>Euteleostomi</taxon>
        <taxon>Actinopterygii</taxon>
        <taxon>Neopterygii</taxon>
        <taxon>Teleostei</taxon>
        <taxon>Clupei</taxon>
        <taxon>Clupeiformes</taxon>
        <taxon>Clupeoidei</taxon>
        <taxon>Clupeidae</taxon>
        <taxon>Clupea</taxon>
    </lineage>
</organism>
<dbReference type="PANTHER" id="PTHR35680:SF1">
    <property type="entry name" value="NFAT ACTIVATION MOLECULE 1"/>
    <property type="match status" value="1"/>
</dbReference>
<dbReference type="RefSeq" id="XP_042559469.1">
    <property type="nucleotide sequence ID" value="XM_042703535.1"/>
</dbReference>
<dbReference type="PANTHER" id="PTHR35680">
    <property type="entry name" value="NFAT ACTIVATION MOLECULE 1"/>
    <property type="match status" value="1"/>
</dbReference>
<dbReference type="KEGG" id="char:116219180"/>
<dbReference type="GO" id="GO:0050861">
    <property type="term" value="P:positive regulation of B cell receptor signaling pathway"/>
    <property type="evidence" value="ECO:0007669"/>
    <property type="project" value="InterPro"/>
</dbReference>
<feature type="region of interest" description="Disordered" evidence="1">
    <location>
        <begin position="166"/>
        <end position="245"/>
    </location>
</feature>
<evidence type="ECO:0000256" key="2">
    <source>
        <dbReference type="SAM" id="Phobius"/>
    </source>
</evidence>
<protein>
    <submittedName>
        <fullName evidence="5">Uncharacterized protein si:ch211-243a20.4 isoform X1</fullName>
    </submittedName>
</protein>
<dbReference type="InterPro" id="IPR033549">
    <property type="entry name" value="NFAM1"/>
</dbReference>
<dbReference type="GO" id="GO:0050853">
    <property type="term" value="P:B cell receptor signaling pathway"/>
    <property type="evidence" value="ECO:0007669"/>
    <property type="project" value="TreeGrafter"/>
</dbReference>
<feature type="compositionally biased region" description="Basic residues" evidence="1">
    <location>
        <begin position="216"/>
        <end position="225"/>
    </location>
</feature>
<dbReference type="GO" id="GO:0045577">
    <property type="term" value="P:regulation of B cell differentiation"/>
    <property type="evidence" value="ECO:0007669"/>
    <property type="project" value="InterPro"/>
</dbReference>
<feature type="transmembrane region" description="Helical" evidence="2">
    <location>
        <begin position="124"/>
        <end position="147"/>
    </location>
</feature>
<evidence type="ECO:0000256" key="3">
    <source>
        <dbReference type="SAM" id="SignalP"/>
    </source>
</evidence>
<dbReference type="Proteomes" id="UP000515152">
    <property type="component" value="Chromosome 24"/>
</dbReference>
<keyword evidence="2" id="KW-0472">Membrane</keyword>
<reference evidence="5" key="1">
    <citation type="submission" date="2025-08" db="UniProtKB">
        <authorList>
            <consortium name="RefSeq"/>
        </authorList>
    </citation>
    <scope>IDENTIFICATION</scope>
</reference>
<keyword evidence="4" id="KW-1185">Reference proteome</keyword>